<proteinExistence type="predicted"/>
<dbReference type="PROSITE" id="PS50943">
    <property type="entry name" value="HTH_CROC1"/>
    <property type="match status" value="1"/>
</dbReference>
<dbReference type="Pfam" id="PF13443">
    <property type="entry name" value="HTH_26"/>
    <property type="match status" value="1"/>
</dbReference>
<dbReference type="Gene3D" id="1.10.260.40">
    <property type="entry name" value="lambda repressor-like DNA-binding domains"/>
    <property type="match status" value="1"/>
</dbReference>
<gene>
    <name evidence="2" type="ORF">NG792_08330</name>
</gene>
<sequence>MPARQPPPYTPPNKRPALQNVEIELHCRLDELMEERGLTQQELSEATKIGAAALRNIRENTAKRFDKGTLCALINYFDLESLDELFTIMYNSRD</sequence>
<organism evidence="2 3">
    <name type="scientific">Laspinema olomoucense D3b</name>
    <dbReference type="NCBI Taxonomy" id="2953688"/>
    <lineage>
        <taxon>Bacteria</taxon>
        <taxon>Bacillati</taxon>
        <taxon>Cyanobacteriota</taxon>
        <taxon>Cyanophyceae</taxon>
        <taxon>Oscillatoriophycideae</taxon>
        <taxon>Oscillatoriales</taxon>
        <taxon>Laspinemataceae</taxon>
        <taxon>Laspinema</taxon>
        <taxon>Laspinema olomoucense</taxon>
    </lineage>
</organism>
<dbReference type="RefSeq" id="WP_261235172.1">
    <property type="nucleotide sequence ID" value="NZ_JAMXFA010000008.1"/>
</dbReference>
<dbReference type="InterPro" id="IPR010982">
    <property type="entry name" value="Lambda_DNA-bd_dom_sf"/>
</dbReference>
<protein>
    <submittedName>
        <fullName evidence="2">Helix-turn-helix transcriptional regulator</fullName>
    </submittedName>
</protein>
<name>A0ABT2N4U4_9CYAN</name>
<dbReference type="EMBL" id="JAMXFA010000008">
    <property type="protein sequence ID" value="MCT7977709.1"/>
    <property type="molecule type" value="Genomic_DNA"/>
</dbReference>
<evidence type="ECO:0000259" key="1">
    <source>
        <dbReference type="PROSITE" id="PS50943"/>
    </source>
</evidence>
<reference evidence="2 3" key="1">
    <citation type="journal article" date="2022" name="Front. Microbiol.">
        <title>High genomic differentiation and limited gene flow indicate recent cryptic speciation within the genus Laspinema (cyanobacteria).</title>
        <authorList>
            <person name="Stanojkovic A."/>
            <person name="Skoupy S."/>
            <person name="Skaloud P."/>
            <person name="Dvorak P."/>
        </authorList>
    </citation>
    <scope>NUCLEOTIDE SEQUENCE [LARGE SCALE GENOMIC DNA]</scope>
    <source>
        <strain evidence="2 3">D3b</strain>
    </source>
</reference>
<evidence type="ECO:0000313" key="3">
    <source>
        <dbReference type="Proteomes" id="UP001525961"/>
    </source>
</evidence>
<dbReference type="SUPFAM" id="SSF47413">
    <property type="entry name" value="lambda repressor-like DNA-binding domains"/>
    <property type="match status" value="1"/>
</dbReference>
<dbReference type="Proteomes" id="UP001525961">
    <property type="component" value="Unassembled WGS sequence"/>
</dbReference>
<accession>A0ABT2N4U4</accession>
<feature type="domain" description="HTH cro/C1-type" evidence="1">
    <location>
        <begin position="29"/>
        <end position="85"/>
    </location>
</feature>
<keyword evidence="3" id="KW-1185">Reference proteome</keyword>
<dbReference type="InterPro" id="IPR001387">
    <property type="entry name" value="Cro/C1-type_HTH"/>
</dbReference>
<evidence type="ECO:0000313" key="2">
    <source>
        <dbReference type="EMBL" id="MCT7977709.1"/>
    </source>
</evidence>
<dbReference type="CDD" id="cd00093">
    <property type="entry name" value="HTH_XRE"/>
    <property type="match status" value="1"/>
</dbReference>
<comment type="caution">
    <text evidence="2">The sequence shown here is derived from an EMBL/GenBank/DDBJ whole genome shotgun (WGS) entry which is preliminary data.</text>
</comment>
<dbReference type="SMART" id="SM00530">
    <property type="entry name" value="HTH_XRE"/>
    <property type="match status" value="1"/>
</dbReference>